<comment type="caution">
    <text evidence="2">The sequence shown here is derived from an EMBL/GenBank/DDBJ whole genome shotgun (WGS) entry which is preliminary data.</text>
</comment>
<accession>A0A399RYM2</accession>
<reference evidence="3" key="1">
    <citation type="submission" date="2018-08" db="EMBL/GenBank/DDBJ databases">
        <title>Mucilaginibacter sp. MYSH2.</title>
        <authorList>
            <person name="Seo T."/>
        </authorList>
    </citation>
    <scope>NUCLEOTIDE SEQUENCE [LARGE SCALE GENOMIC DNA]</scope>
    <source>
        <strain evidence="3">KIRAN</strain>
    </source>
</reference>
<evidence type="ECO:0000256" key="1">
    <source>
        <dbReference type="SAM" id="SignalP"/>
    </source>
</evidence>
<dbReference type="EMBL" id="QWGE01000004">
    <property type="protein sequence ID" value="RIJ37070.1"/>
    <property type="molecule type" value="Genomic_DNA"/>
</dbReference>
<dbReference type="RefSeq" id="WP_119433006.1">
    <property type="nucleotide sequence ID" value="NZ_QWGE01000004.1"/>
</dbReference>
<dbReference type="OrthoDB" id="893724at2"/>
<dbReference type="PROSITE" id="PS51257">
    <property type="entry name" value="PROKAR_LIPOPROTEIN"/>
    <property type="match status" value="1"/>
</dbReference>
<evidence type="ECO:0000313" key="3">
    <source>
        <dbReference type="Proteomes" id="UP000266005"/>
    </source>
</evidence>
<feature type="signal peptide" evidence="1">
    <location>
        <begin position="1"/>
        <end position="18"/>
    </location>
</feature>
<keyword evidence="3" id="KW-1185">Reference proteome</keyword>
<organism evidence="2 3">
    <name type="scientific">Pontibacter oryzae</name>
    <dbReference type="NCBI Taxonomy" id="2304593"/>
    <lineage>
        <taxon>Bacteria</taxon>
        <taxon>Pseudomonadati</taxon>
        <taxon>Bacteroidota</taxon>
        <taxon>Cytophagia</taxon>
        <taxon>Cytophagales</taxon>
        <taxon>Hymenobacteraceae</taxon>
        <taxon>Pontibacter</taxon>
    </lineage>
</organism>
<dbReference type="Proteomes" id="UP000266005">
    <property type="component" value="Unassembled WGS sequence"/>
</dbReference>
<proteinExistence type="predicted"/>
<gene>
    <name evidence="2" type="ORF">D1627_14780</name>
</gene>
<evidence type="ECO:0000313" key="2">
    <source>
        <dbReference type="EMBL" id="RIJ37070.1"/>
    </source>
</evidence>
<dbReference type="AlphaFoldDB" id="A0A399RYM2"/>
<feature type="chain" id="PRO_5017461145" evidence="1">
    <location>
        <begin position="19"/>
        <end position="238"/>
    </location>
</feature>
<sequence length="238" mass="26786">MKTLFLHNRAVLALFVLASAIFVSCEKHEIDAIQKPIDPQAGLASLKDSASYTINGKRYVCDDRHMSGRGNIAANRDSATGLFLQSDTMLYYTACGFGKQQDADRSDDGRLTIYFIRKYAKNQLVTSASVPALLQPENLADHYKLGQYRYTFDFKQDNRQNGINLTVRKVNGNEAEDMSTQPFVKASHSQDNSTFAITRFEPIGDGSYLLEAKFTANVFDANQTPTRVENGYMRFRVY</sequence>
<protein>
    <submittedName>
        <fullName evidence="2">Uncharacterized protein</fullName>
    </submittedName>
</protein>
<name>A0A399RYM2_9BACT</name>
<keyword evidence="1" id="KW-0732">Signal</keyword>